<organism evidence="1 2">
    <name type="scientific">Castanea mollissima</name>
    <name type="common">Chinese chestnut</name>
    <dbReference type="NCBI Taxonomy" id="60419"/>
    <lineage>
        <taxon>Eukaryota</taxon>
        <taxon>Viridiplantae</taxon>
        <taxon>Streptophyta</taxon>
        <taxon>Embryophyta</taxon>
        <taxon>Tracheophyta</taxon>
        <taxon>Spermatophyta</taxon>
        <taxon>Magnoliopsida</taxon>
        <taxon>eudicotyledons</taxon>
        <taxon>Gunneridae</taxon>
        <taxon>Pentapetalae</taxon>
        <taxon>rosids</taxon>
        <taxon>fabids</taxon>
        <taxon>Fagales</taxon>
        <taxon>Fagaceae</taxon>
        <taxon>Castanea</taxon>
    </lineage>
</organism>
<evidence type="ECO:0000313" key="2">
    <source>
        <dbReference type="Proteomes" id="UP000737018"/>
    </source>
</evidence>
<comment type="caution">
    <text evidence="1">The sequence shown here is derived from an EMBL/GenBank/DDBJ whole genome shotgun (WGS) entry which is preliminary data.</text>
</comment>
<sequence>MSVESVRWSRLVSKFIKAKAQPSRRCIVVLISSLATQEQSRRPTYRLQEVGLTSRNNLVCVTGGLHKPEEIVIKEVPSEFIKKTNRKKVKS</sequence>
<protein>
    <submittedName>
        <fullName evidence="1">Uncharacterized protein</fullName>
    </submittedName>
</protein>
<proteinExistence type="predicted"/>
<name>A0A8J4RA69_9ROSI</name>
<evidence type="ECO:0000313" key="1">
    <source>
        <dbReference type="EMBL" id="KAF3966690.1"/>
    </source>
</evidence>
<accession>A0A8J4RA69</accession>
<gene>
    <name evidence="1" type="ORF">CMV_009233</name>
</gene>
<dbReference type="AlphaFoldDB" id="A0A8J4RA69"/>
<dbReference type="EMBL" id="JRKL02001006">
    <property type="protein sequence ID" value="KAF3966690.1"/>
    <property type="molecule type" value="Genomic_DNA"/>
</dbReference>
<dbReference type="Proteomes" id="UP000737018">
    <property type="component" value="Unassembled WGS sequence"/>
</dbReference>
<keyword evidence="2" id="KW-1185">Reference proteome</keyword>
<reference evidence="1" key="1">
    <citation type="submission" date="2020-03" db="EMBL/GenBank/DDBJ databases">
        <title>Castanea mollissima Vanexum genome sequencing.</title>
        <authorList>
            <person name="Staton M."/>
        </authorList>
    </citation>
    <scope>NUCLEOTIDE SEQUENCE</scope>
    <source>
        <tissue evidence="1">Leaf</tissue>
    </source>
</reference>